<dbReference type="InterPro" id="IPR011050">
    <property type="entry name" value="Pectin_lyase_fold/virulence"/>
</dbReference>
<evidence type="ECO:0000259" key="2">
    <source>
        <dbReference type="Pfam" id="PF13229"/>
    </source>
</evidence>
<protein>
    <recommendedName>
        <fullName evidence="2">Right handed beta helix domain-containing protein</fullName>
    </recommendedName>
</protein>
<dbReference type="Pfam" id="PF13229">
    <property type="entry name" value="Beta_helix"/>
    <property type="match status" value="1"/>
</dbReference>
<name>A0A518ATV8_9BACT</name>
<organism evidence="3 4">
    <name type="scientific">Aeoliella mucimassa</name>
    <dbReference type="NCBI Taxonomy" id="2527972"/>
    <lineage>
        <taxon>Bacteria</taxon>
        <taxon>Pseudomonadati</taxon>
        <taxon>Planctomycetota</taxon>
        <taxon>Planctomycetia</taxon>
        <taxon>Pirellulales</taxon>
        <taxon>Lacipirellulaceae</taxon>
        <taxon>Aeoliella</taxon>
    </lineage>
</organism>
<dbReference type="InterPro" id="IPR012334">
    <property type="entry name" value="Pectin_lyas_fold"/>
</dbReference>
<keyword evidence="1" id="KW-0732">Signal</keyword>
<dbReference type="EMBL" id="CP036278">
    <property type="protein sequence ID" value="QDU58135.1"/>
    <property type="molecule type" value="Genomic_DNA"/>
</dbReference>
<dbReference type="Proteomes" id="UP000315750">
    <property type="component" value="Chromosome"/>
</dbReference>
<dbReference type="InterPro" id="IPR059226">
    <property type="entry name" value="Choice_anch_Q_dom"/>
</dbReference>
<dbReference type="OrthoDB" id="247823at2"/>
<dbReference type="KEGG" id="amuc:Pan181_43620"/>
<dbReference type="NCBIfam" id="NF041518">
    <property type="entry name" value="choice_anch_Q"/>
    <property type="match status" value="1"/>
</dbReference>
<sequence length="458" mass="49676" precursor="true">MRVLCFALLASFCCGAFANATDFYIDPVHGTPEGQGTKGSPWQSLQGVFDRGLVQSQQWESLPPTDATKLVAKNPQGVVNPGDTIHLLPGDHGTLTLRGYYNEQPITLCAEPANQAVLHRISLVAASNWVFKDLTLTPNPKETKRRGDLISVRNHGHHGKVHDITVEGCQLSSASDSDIAKWTIEDWNKLPANGILADGTQITIRNNQVRNVNFGISVNASHSLVEHNLVENFAGDGLRGLGDYSVFQYNTVKNCYDVNDNHDDGFQSWSTGSGRPGSGKVVGITLRGNVIINFEDPNQPFRGPLQGIGCFDGMFEDWVVENNVIVVDQWHGLTLLGATGCRIVNNTVVDAAEGRPGPAWICIDKHKNGTPATNNVVRNNLVTSLRVPDRQANQVDHNLVIESLEQEFTDPSAFDFSLKADSKAIDAGAADLAPEIDIAGTPRPQGKAVDLGAYELKE</sequence>
<dbReference type="AlphaFoldDB" id="A0A518ATV8"/>
<gene>
    <name evidence="3" type="ORF">Pan181_43620</name>
</gene>
<dbReference type="InterPro" id="IPR039448">
    <property type="entry name" value="Beta_helix"/>
</dbReference>
<feature type="chain" id="PRO_5022092461" description="Right handed beta helix domain-containing protein" evidence="1">
    <location>
        <begin position="19"/>
        <end position="458"/>
    </location>
</feature>
<feature type="signal peptide" evidence="1">
    <location>
        <begin position="1"/>
        <end position="18"/>
    </location>
</feature>
<dbReference type="Gene3D" id="2.160.20.10">
    <property type="entry name" value="Single-stranded right-handed beta-helix, Pectin lyase-like"/>
    <property type="match status" value="1"/>
</dbReference>
<reference evidence="3 4" key="1">
    <citation type="submission" date="2019-02" db="EMBL/GenBank/DDBJ databases">
        <title>Deep-cultivation of Planctomycetes and their phenomic and genomic characterization uncovers novel biology.</title>
        <authorList>
            <person name="Wiegand S."/>
            <person name="Jogler M."/>
            <person name="Boedeker C."/>
            <person name="Pinto D."/>
            <person name="Vollmers J."/>
            <person name="Rivas-Marin E."/>
            <person name="Kohn T."/>
            <person name="Peeters S.H."/>
            <person name="Heuer A."/>
            <person name="Rast P."/>
            <person name="Oberbeckmann S."/>
            <person name="Bunk B."/>
            <person name="Jeske O."/>
            <person name="Meyerdierks A."/>
            <person name="Storesund J.E."/>
            <person name="Kallscheuer N."/>
            <person name="Luecker S."/>
            <person name="Lage O.M."/>
            <person name="Pohl T."/>
            <person name="Merkel B.J."/>
            <person name="Hornburger P."/>
            <person name="Mueller R.-W."/>
            <person name="Bruemmer F."/>
            <person name="Labrenz M."/>
            <person name="Spormann A.M."/>
            <person name="Op den Camp H."/>
            <person name="Overmann J."/>
            <person name="Amann R."/>
            <person name="Jetten M.S.M."/>
            <person name="Mascher T."/>
            <person name="Medema M.H."/>
            <person name="Devos D.P."/>
            <person name="Kaster A.-K."/>
            <person name="Ovreas L."/>
            <person name="Rohde M."/>
            <person name="Galperin M.Y."/>
            <person name="Jogler C."/>
        </authorList>
    </citation>
    <scope>NUCLEOTIDE SEQUENCE [LARGE SCALE GENOMIC DNA]</scope>
    <source>
        <strain evidence="3 4">Pan181</strain>
    </source>
</reference>
<keyword evidence="4" id="KW-1185">Reference proteome</keyword>
<feature type="domain" description="Right handed beta helix" evidence="2">
    <location>
        <begin position="193"/>
        <end position="375"/>
    </location>
</feature>
<dbReference type="InterPro" id="IPR006626">
    <property type="entry name" value="PbH1"/>
</dbReference>
<dbReference type="RefSeq" id="WP_145249725.1">
    <property type="nucleotide sequence ID" value="NZ_CP036278.1"/>
</dbReference>
<dbReference type="SMART" id="SM00710">
    <property type="entry name" value="PbH1"/>
    <property type="match status" value="5"/>
</dbReference>
<evidence type="ECO:0000313" key="4">
    <source>
        <dbReference type="Proteomes" id="UP000315750"/>
    </source>
</evidence>
<evidence type="ECO:0000256" key="1">
    <source>
        <dbReference type="SAM" id="SignalP"/>
    </source>
</evidence>
<accession>A0A518ATV8</accession>
<evidence type="ECO:0000313" key="3">
    <source>
        <dbReference type="EMBL" id="QDU58135.1"/>
    </source>
</evidence>
<proteinExistence type="predicted"/>
<dbReference type="SUPFAM" id="SSF51126">
    <property type="entry name" value="Pectin lyase-like"/>
    <property type="match status" value="1"/>
</dbReference>